<feature type="transmembrane region" description="Helical" evidence="13">
    <location>
        <begin position="345"/>
        <end position="366"/>
    </location>
</feature>
<dbReference type="Gene3D" id="6.10.140.1330">
    <property type="match status" value="1"/>
</dbReference>
<dbReference type="GO" id="GO:0015385">
    <property type="term" value="F:sodium:proton antiporter activity"/>
    <property type="evidence" value="ECO:0007669"/>
    <property type="project" value="InterPro"/>
</dbReference>
<comment type="caution">
    <text evidence="15">The sequence shown here is derived from an EMBL/GenBank/DDBJ whole genome shotgun (WGS) entry which is preliminary data.</text>
</comment>
<dbReference type="SUPFAM" id="SSF51206">
    <property type="entry name" value="cAMP-binding domain-like"/>
    <property type="match status" value="1"/>
</dbReference>
<feature type="transmembrane region" description="Helical" evidence="13">
    <location>
        <begin position="219"/>
        <end position="240"/>
    </location>
</feature>
<name>A0AAW1Q0Y6_9CHLO</name>
<keyword evidence="6" id="KW-0915">Sodium</keyword>
<evidence type="ECO:0000259" key="14">
    <source>
        <dbReference type="Pfam" id="PF00999"/>
    </source>
</evidence>
<evidence type="ECO:0000313" key="16">
    <source>
        <dbReference type="Proteomes" id="UP001489004"/>
    </source>
</evidence>
<protein>
    <recommendedName>
        <fullName evidence="14">Cation/H+ exchanger transmembrane domain-containing protein</fullName>
    </recommendedName>
</protein>
<dbReference type="Proteomes" id="UP001489004">
    <property type="component" value="Unassembled WGS sequence"/>
</dbReference>
<keyword evidence="7" id="KW-0406">Ion transport</keyword>
<keyword evidence="2" id="KW-0813">Transport</keyword>
<evidence type="ECO:0000256" key="4">
    <source>
        <dbReference type="ARBA" id="ARBA00022692"/>
    </source>
</evidence>
<accession>A0AAW1Q0Y6</accession>
<feature type="transmembrane region" description="Helical" evidence="13">
    <location>
        <begin position="84"/>
        <end position="102"/>
    </location>
</feature>
<dbReference type="GO" id="GO:0098719">
    <property type="term" value="P:sodium ion import across plasma membrane"/>
    <property type="evidence" value="ECO:0007669"/>
    <property type="project" value="TreeGrafter"/>
</dbReference>
<organism evidence="15 16">
    <name type="scientific">[Myrmecia] bisecta</name>
    <dbReference type="NCBI Taxonomy" id="41462"/>
    <lineage>
        <taxon>Eukaryota</taxon>
        <taxon>Viridiplantae</taxon>
        <taxon>Chlorophyta</taxon>
        <taxon>core chlorophytes</taxon>
        <taxon>Trebouxiophyceae</taxon>
        <taxon>Trebouxiales</taxon>
        <taxon>Trebouxiaceae</taxon>
        <taxon>Myrmecia</taxon>
    </lineage>
</organism>
<keyword evidence="3" id="KW-1003">Cell membrane</keyword>
<evidence type="ECO:0000313" key="15">
    <source>
        <dbReference type="EMBL" id="KAK9814099.1"/>
    </source>
</evidence>
<evidence type="ECO:0000256" key="8">
    <source>
        <dbReference type="ARBA" id="ARBA00023136"/>
    </source>
</evidence>
<dbReference type="EMBL" id="JALJOR010000007">
    <property type="protein sequence ID" value="KAK9814099.1"/>
    <property type="molecule type" value="Genomic_DNA"/>
</dbReference>
<comment type="catalytic activity">
    <reaction evidence="11">
        <text>K(+)(in) + H(+)(out) = K(+)(out) + H(+)(in)</text>
        <dbReference type="Rhea" id="RHEA:29467"/>
        <dbReference type="ChEBI" id="CHEBI:15378"/>
        <dbReference type="ChEBI" id="CHEBI:29103"/>
    </reaction>
</comment>
<feature type="transmembrane region" description="Helical" evidence="13">
    <location>
        <begin position="412"/>
        <end position="439"/>
    </location>
</feature>
<dbReference type="InterPro" id="IPR014710">
    <property type="entry name" value="RmlC-like_jellyroll"/>
</dbReference>
<dbReference type="InterPro" id="IPR006153">
    <property type="entry name" value="Cation/H_exchanger_TM"/>
</dbReference>
<evidence type="ECO:0000256" key="7">
    <source>
        <dbReference type="ARBA" id="ARBA00023065"/>
    </source>
</evidence>
<evidence type="ECO:0000256" key="3">
    <source>
        <dbReference type="ARBA" id="ARBA00022475"/>
    </source>
</evidence>
<evidence type="ECO:0000256" key="13">
    <source>
        <dbReference type="SAM" id="Phobius"/>
    </source>
</evidence>
<dbReference type="InterPro" id="IPR018422">
    <property type="entry name" value="Cation/H_exchanger_CPA1"/>
</dbReference>
<dbReference type="Pfam" id="PF00999">
    <property type="entry name" value="Na_H_Exchanger"/>
    <property type="match status" value="1"/>
</dbReference>
<evidence type="ECO:0000256" key="1">
    <source>
        <dbReference type="ARBA" id="ARBA00004651"/>
    </source>
</evidence>
<feature type="transmembrane region" description="Helical" evidence="13">
    <location>
        <begin position="303"/>
        <end position="325"/>
    </location>
</feature>
<feature type="transmembrane region" description="Helical" evidence="13">
    <location>
        <begin position="252"/>
        <end position="282"/>
    </location>
</feature>
<feature type="domain" description="Cation/H+ exchanger transmembrane" evidence="14">
    <location>
        <begin position="27"/>
        <end position="437"/>
    </location>
</feature>
<feature type="coiled-coil region" evidence="12">
    <location>
        <begin position="515"/>
        <end position="542"/>
    </location>
</feature>
<evidence type="ECO:0000256" key="10">
    <source>
        <dbReference type="ARBA" id="ARBA00047524"/>
    </source>
</evidence>
<sequence length="1120" mass="122488">MAGEPLVSETTGAVESHSSDALFFVFIALTLGVFTRHALRWTRVPWSVLLLIWGVLLGIGNETYTKSWQYIHPGIDSWEAADPNFLLALLLPVLIFGSAFTLQWHTLLRCWGQVLLLAGPGVVIGTALTGVVLFYVFPYGWSWTECLLLGSILSATDPVAVVALLKEVGASAELRTVVEGESLVNDGTAYVLFLLFQRLAEGQHETPGSVISLLCQLTLGGPAVGLAFGIAVIVWLRFIYSDDMVEITTTIIAAYGAFIVGNDILGVSGVLAVVTLGIFMAATGKDHISAKVEHPMHIVWEELEFIANTLIFVLAGAIIAGRIYADHVTANRASAVHAVDWAWAIALWLFLLVIRGVIFLLMYPILRRTGYGITWRTALVMVWSGVRGAVGLVLALFLLLDQKISDREFRVLSFFFVGCMAAITILVQGTTTGLLLQVLGLTKRLSVKRTFLRHVLQQVETHGAHHMEAVKAQGGLLGPPDWRNIADLTSLEGESLLKKYASFRMDSMRSMRHSSRQILDEAAEVERAAARLARQLNRTQLLRETRGRLLRAVQKTYKDVFDRNHIQSRHIYALKQATDKALDRVGEPLSDWKHLEASCKVPLYVHWLQWFAWTPFAGRWVRSKLFAAMETNTSMVVAFHYAHEDARESMKAFDTQLEDSLDPEWHDHILLSNEQEEMLEGMKRNVIAQVVMESVEECRAAEAYLLATRQAFPEVLASIRSRQVAQEVLMVKEDYLHDLGRSGLTDDREQAELEGLVERQLKRIHFAPPSTAVRSLRDSLPHHPLFAGIPLDVLRKEVYPFLHVRIYQRGEPLNDPTTPSDQVVVVMRGGLTITTPAGCIAACPNAAGAILGRQGLLFRLLPRAHSLGLDLTATTAVETFLLSQTAMEAIMRRRKVQTRALQLYGAVLAALYGDAALQDLSFQQLIGMFRESQLQMAAVGASIHVVGPAFLLEGKLASEHQQACQDTAADASAASTQAASCADTAPASAIGGPAPTSQTEASPEAVPAALASTDVHVRFAAEPVPSNGLGGRKLEGPCSLPAGPGTFTAVTPSLVLHLPAFPVPPMEQSDLAAGSDHLPKFGSVPDKHHWLPATRFGIPGITRAEADPLARYIKSSSSSQ</sequence>
<keyword evidence="8 13" id="KW-0472">Membrane</keyword>
<proteinExistence type="predicted"/>
<dbReference type="InterPro" id="IPR018490">
    <property type="entry name" value="cNMP-bd_dom_sf"/>
</dbReference>
<evidence type="ECO:0000256" key="9">
    <source>
        <dbReference type="ARBA" id="ARBA00023201"/>
    </source>
</evidence>
<reference evidence="15 16" key="1">
    <citation type="journal article" date="2024" name="Nat. Commun.">
        <title>Phylogenomics reveals the evolutionary origins of lichenization in chlorophyte algae.</title>
        <authorList>
            <person name="Puginier C."/>
            <person name="Libourel C."/>
            <person name="Otte J."/>
            <person name="Skaloud P."/>
            <person name="Haon M."/>
            <person name="Grisel S."/>
            <person name="Petersen M."/>
            <person name="Berrin J.G."/>
            <person name="Delaux P.M."/>
            <person name="Dal Grande F."/>
            <person name="Keller J."/>
        </authorList>
    </citation>
    <scope>NUCLEOTIDE SEQUENCE [LARGE SCALE GENOMIC DNA]</scope>
    <source>
        <strain evidence="15 16">SAG 2043</strain>
    </source>
</reference>
<dbReference type="AlphaFoldDB" id="A0AAW1Q0Y6"/>
<keyword evidence="12" id="KW-0175">Coiled coil</keyword>
<evidence type="ECO:0000256" key="2">
    <source>
        <dbReference type="ARBA" id="ARBA00022448"/>
    </source>
</evidence>
<feature type="transmembrane region" description="Helical" evidence="13">
    <location>
        <begin position="21"/>
        <end position="39"/>
    </location>
</feature>
<evidence type="ECO:0000256" key="5">
    <source>
        <dbReference type="ARBA" id="ARBA00022989"/>
    </source>
</evidence>
<dbReference type="GO" id="GO:0015386">
    <property type="term" value="F:potassium:proton antiporter activity"/>
    <property type="evidence" value="ECO:0007669"/>
    <property type="project" value="TreeGrafter"/>
</dbReference>
<keyword evidence="4 13" id="KW-0812">Transmembrane</keyword>
<keyword evidence="16" id="KW-1185">Reference proteome</keyword>
<feature type="transmembrane region" description="Helical" evidence="13">
    <location>
        <begin position="114"/>
        <end position="141"/>
    </location>
</feature>
<keyword evidence="9" id="KW-0739">Sodium transport</keyword>
<dbReference type="Gene3D" id="2.60.120.10">
    <property type="entry name" value="Jelly Rolls"/>
    <property type="match status" value="1"/>
</dbReference>
<dbReference type="PANTHER" id="PTHR10110">
    <property type="entry name" value="SODIUM/HYDROGEN EXCHANGER"/>
    <property type="match status" value="1"/>
</dbReference>
<gene>
    <name evidence="15" type="ORF">WJX72_000644</name>
</gene>
<feature type="transmembrane region" description="Helical" evidence="13">
    <location>
        <begin position="46"/>
        <end position="64"/>
    </location>
</feature>
<evidence type="ECO:0000256" key="11">
    <source>
        <dbReference type="ARBA" id="ARBA00047912"/>
    </source>
</evidence>
<comment type="subcellular location">
    <subcellularLocation>
        <location evidence="1">Cell membrane</location>
        <topology evidence="1">Multi-pass membrane protein</topology>
    </subcellularLocation>
</comment>
<feature type="transmembrane region" description="Helical" evidence="13">
    <location>
        <begin position="378"/>
        <end position="400"/>
    </location>
</feature>
<dbReference type="PANTHER" id="PTHR10110:SF86">
    <property type="entry name" value="SODIUM_HYDROGEN EXCHANGER 7"/>
    <property type="match status" value="1"/>
</dbReference>
<comment type="catalytic activity">
    <reaction evidence="10">
        <text>Na(+)(in) + H(+)(out) = Na(+)(out) + H(+)(in)</text>
        <dbReference type="Rhea" id="RHEA:29419"/>
        <dbReference type="ChEBI" id="CHEBI:15378"/>
        <dbReference type="ChEBI" id="CHEBI:29101"/>
    </reaction>
</comment>
<keyword evidence="5 13" id="KW-1133">Transmembrane helix</keyword>
<evidence type="ECO:0000256" key="6">
    <source>
        <dbReference type="ARBA" id="ARBA00023053"/>
    </source>
</evidence>
<dbReference type="GO" id="GO:0051453">
    <property type="term" value="P:regulation of intracellular pH"/>
    <property type="evidence" value="ECO:0007669"/>
    <property type="project" value="TreeGrafter"/>
</dbReference>
<dbReference type="GO" id="GO:0005886">
    <property type="term" value="C:plasma membrane"/>
    <property type="evidence" value="ECO:0007669"/>
    <property type="project" value="UniProtKB-SubCell"/>
</dbReference>
<evidence type="ECO:0000256" key="12">
    <source>
        <dbReference type="SAM" id="Coils"/>
    </source>
</evidence>